<dbReference type="PANTHER" id="PTHR22916">
    <property type="entry name" value="GLYCOSYLTRANSFERASE"/>
    <property type="match status" value="1"/>
</dbReference>
<name>A0ABV1FSA1_9BACT</name>
<keyword evidence="1 4" id="KW-0328">Glycosyltransferase</keyword>
<evidence type="ECO:0000256" key="1">
    <source>
        <dbReference type="ARBA" id="ARBA00022676"/>
    </source>
</evidence>
<dbReference type="Proteomes" id="UP001487296">
    <property type="component" value="Unassembled WGS sequence"/>
</dbReference>
<evidence type="ECO:0000256" key="2">
    <source>
        <dbReference type="ARBA" id="ARBA00022679"/>
    </source>
</evidence>
<dbReference type="Pfam" id="PF00535">
    <property type="entry name" value="Glycos_transf_2"/>
    <property type="match status" value="1"/>
</dbReference>
<gene>
    <name evidence="4" type="ORF">AAAT34_09395</name>
</gene>
<evidence type="ECO:0000313" key="5">
    <source>
        <dbReference type="Proteomes" id="UP001487296"/>
    </source>
</evidence>
<sequence length="372" mass="43184">MLPLLSIIVPVYNVEPFLLSCVRSILCQTFRNYEIILVDDGSKDKSGFLCDQVAESHAQVKVVHQENKGLSAARNVGLRLAKGEWVMFVDSDDELYDEHCLKGIMERTQNVDMVMCGHSNIGISGADVTEYPAKVNEVISAKKYARYLLDFSYGYLGYVWAKVYRRTLLEHNSIIFNESLNFCEDQHFVVQCLCVSQDIKICLDNTLSVYKYFIRKNSVMSSLKKGYNPKFFPDFEAYKQIAELLHERFHDPLIDNLALNNLCGSGYRILGMMAACKFTCPEQKEYILEELQKFEDKKQIEKKCHRSHINTLLCMMRDNLTNACKEEKVKVISQWMRSSECQFRYLSQRWKVVYIIYKVFGKRGLLLLGDRF</sequence>
<proteinExistence type="predicted"/>
<dbReference type="InterPro" id="IPR029044">
    <property type="entry name" value="Nucleotide-diphossugar_trans"/>
</dbReference>
<dbReference type="RefSeq" id="WP_215760341.1">
    <property type="nucleotide sequence ID" value="NZ_JAHKBE010000039.1"/>
</dbReference>
<dbReference type="EC" id="2.4.-.-" evidence="4"/>
<dbReference type="EMBL" id="JBBNFP010000038">
    <property type="protein sequence ID" value="MEQ2487262.1"/>
    <property type="molecule type" value="Genomic_DNA"/>
</dbReference>
<feature type="domain" description="Glycosyltransferase 2-like" evidence="3">
    <location>
        <begin position="6"/>
        <end position="123"/>
    </location>
</feature>
<keyword evidence="2 4" id="KW-0808">Transferase</keyword>
<accession>A0ABV1FSA1</accession>
<keyword evidence="5" id="KW-1185">Reference proteome</keyword>
<evidence type="ECO:0000259" key="3">
    <source>
        <dbReference type="Pfam" id="PF00535"/>
    </source>
</evidence>
<dbReference type="InterPro" id="IPR001173">
    <property type="entry name" value="Glyco_trans_2-like"/>
</dbReference>
<dbReference type="PANTHER" id="PTHR22916:SF51">
    <property type="entry name" value="GLYCOSYLTRANSFERASE EPSH-RELATED"/>
    <property type="match status" value="1"/>
</dbReference>
<dbReference type="SUPFAM" id="SSF53448">
    <property type="entry name" value="Nucleotide-diphospho-sugar transferases"/>
    <property type="match status" value="1"/>
</dbReference>
<organism evidence="4 5">
    <name type="scientific">Hallella faecis</name>
    <dbReference type="NCBI Taxonomy" id="2841596"/>
    <lineage>
        <taxon>Bacteria</taxon>
        <taxon>Pseudomonadati</taxon>
        <taxon>Bacteroidota</taxon>
        <taxon>Bacteroidia</taxon>
        <taxon>Bacteroidales</taxon>
        <taxon>Prevotellaceae</taxon>
        <taxon>Hallella</taxon>
    </lineage>
</organism>
<dbReference type="CDD" id="cd00761">
    <property type="entry name" value="Glyco_tranf_GTA_type"/>
    <property type="match status" value="1"/>
</dbReference>
<comment type="caution">
    <text evidence="4">The sequence shown here is derived from an EMBL/GenBank/DDBJ whole genome shotgun (WGS) entry which is preliminary data.</text>
</comment>
<dbReference type="GO" id="GO:0016757">
    <property type="term" value="F:glycosyltransferase activity"/>
    <property type="evidence" value="ECO:0007669"/>
    <property type="project" value="UniProtKB-KW"/>
</dbReference>
<reference evidence="4 5" key="1">
    <citation type="submission" date="2024-04" db="EMBL/GenBank/DDBJ databases">
        <title>Human intestinal bacterial collection.</title>
        <authorList>
            <person name="Pauvert C."/>
            <person name="Hitch T.C.A."/>
            <person name="Clavel T."/>
        </authorList>
    </citation>
    <scope>NUCLEOTIDE SEQUENCE [LARGE SCALE GENOMIC DNA]</scope>
    <source>
        <strain evidence="4 5">CLA-AA-H145</strain>
    </source>
</reference>
<evidence type="ECO:0000313" key="4">
    <source>
        <dbReference type="EMBL" id="MEQ2487262.1"/>
    </source>
</evidence>
<dbReference type="Gene3D" id="3.90.550.10">
    <property type="entry name" value="Spore Coat Polysaccharide Biosynthesis Protein SpsA, Chain A"/>
    <property type="match status" value="1"/>
</dbReference>
<protein>
    <submittedName>
        <fullName evidence="4">Glycosyltransferase</fullName>
        <ecNumber evidence="4">2.4.-.-</ecNumber>
    </submittedName>
</protein>